<dbReference type="AlphaFoldDB" id="A0A8H3BFS1"/>
<reference evidence="1" key="1">
    <citation type="submission" date="2021-01" db="EMBL/GenBank/DDBJ databases">
        <authorList>
            <person name="Kaushik A."/>
        </authorList>
    </citation>
    <scope>NUCLEOTIDE SEQUENCE</scope>
    <source>
        <strain evidence="1">AG2-2IIIB</strain>
    </source>
</reference>
<dbReference type="EMBL" id="CAJMWT010002827">
    <property type="protein sequence ID" value="CAE6455747.1"/>
    <property type="molecule type" value="Genomic_DNA"/>
</dbReference>
<comment type="caution">
    <text evidence="1">The sequence shown here is derived from an EMBL/GenBank/DDBJ whole genome shotgun (WGS) entry which is preliminary data.</text>
</comment>
<evidence type="ECO:0000313" key="1">
    <source>
        <dbReference type="EMBL" id="CAE6455747.1"/>
    </source>
</evidence>
<protein>
    <submittedName>
        <fullName evidence="1">Uncharacterized protein</fullName>
    </submittedName>
</protein>
<evidence type="ECO:0000313" key="2">
    <source>
        <dbReference type="Proteomes" id="UP000663843"/>
    </source>
</evidence>
<proteinExistence type="predicted"/>
<dbReference type="Proteomes" id="UP000663843">
    <property type="component" value="Unassembled WGS sequence"/>
</dbReference>
<gene>
    <name evidence="1" type="ORF">RDB_LOCUS91221</name>
</gene>
<sequence>MASANPTSGQKQALGWDYHRLFTCFCELASTPKHSAFAGIPPATSFTQTQCLLQSEKKQKVWMKESMMGGIEMLTEALDQDWPDWAANSTNVLGLILSDLFILYCGLNDNVQPSAIAAYVGMVAWSPPDDTLCMFPTFGDWEKREGGDADASGELED</sequence>
<accession>A0A8H3BFS1</accession>
<name>A0A8H3BFS1_9AGAM</name>
<organism evidence="1 2">
    <name type="scientific">Rhizoctonia solani</name>
    <dbReference type="NCBI Taxonomy" id="456999"/>
    <lineage>
        <taxon>Eukaryota</taxon>
        <taxon>Fungi</taxon>
        <taxon>Dikarya</taxon>
        <taxon>Basidiomycota</taxon>
        <taxon>Agaricomycotina</taxon>
        <taxon>Agaricomycetes</taxon>
        <taxon>Cantharellales</taxon>
        <taxon>Ceratobasidiaceae</taxon>
        <taxon>Rhizoctonia</taxon>
    </lineage>
</organism>